<evidence type="ECO:0000256" key="1">
    <source>
        <dbReference type="SAM" id="MobiDB-lite"/>
    </source>
</evidence>
<dbReference type="OrthoDB" id="1913089at2759"/>
<reference evidence="2 3" key="1">
    <citation type="submission" date="2019-06" db="EMBL/GenBank/DDBJ databases">
        <title>A chromosomal-level reference genome of Carpinus fangiana (Coryloideae, Betulaceae).</title>
        <authorList>
            <person name="Yang X."/>
            <person name="Wang Z."/>
            <person name="Zhang L."/>
            <person name="Hao G."/>
            <person name="Liu J."/>
            <person name="Yang Y."/>
        </authorList>
    </citation>
    <scope>NUCLEOTIDE SEQUENCE [LARGE SCALE GENOMIC DNA]</scope>
    <source>
        <strain evidence="2">Cfa_2016G</strain>
        <tissue evidence="2">Leaf</tissue>
    </source>
</reference>
<dbReference type="EMBL" id="CM017323">
    <property type="protein sequence ID" value="KAE8023663.1"/>
    <property type="molecule type" value="Genomic_DNA"/>
</dbReference>
<evidence type="ECO:0000313" key="2">
    <source>
        <dbReference type="EMBL" id="KAE8023663.1"/>
    </source>
</evidence>
<dbReference type="AlphaFoldDB" id="A0A5N6R1J6"/>
<gene>
    <name evidence="2" type="ORF">FH972_009335</name>
</gene>
<protein>
    <submittedName>
        <fullName evidence="2">Uncharacterized protein</fullName>
    </submittedName>
</protein>
<dbReference type="Proteomes" id="UP000327013">
    <property type="component" value="Chromosome 3"/>
</dbReference>
<name>A0A5N6R1J6_9ROSI</name>
<evidence type="ECO:0000313" key="3">
    <source>
        <dbReference type="Proteomes" id="UP000327013"/>
    </source>
</evidence>
<organism evidence="2 3">
    <name type="scientific">Carpinus fangiana</name>
    <dbReference type="NCBI Taxonomy" id="176857"/>
    <lineage>
        <taxon>Eukaryota</taxon>
        <taxon>Viridiplantae</taxon>
        <taxon>Streptophyta</taxon>
        <taxon>Embryophyta</taxon>
        <taxon>Tracheophyta</taxon>
        <taxon>Spermatophyta</taxon>
        <taxon>Magnoliopsida</taxon>
        <taxon>eudicotyledons</taxon>
        <taxon>Gunneridae</taxon>
        <taxon>Pentapetalae</taxon>
        <taxon>rosids</taxon>
        <taxon>fabids</taxon>
        <taxon>Fagales</taxon>
        <taxon>Betulaceae</taxon>
        <taxon>Carpinus</taxon>
    </lineage>
</organism>
<accession>A0A5N6R1J6</accession>
<sequence>MDCKGIEGDGLRTKSFRNESYNNRRVFLRSYPLQWGEQDEYNKEEPLQLGQEDGFNKEDKVRASNGSNQKKPMKKIILSVFHWGGEKFLFLRRVKHMIAVHVIACIPVGFKTPTALITA</sequence>
<keyword evidence="3" id="KW-1185">Reference proteome</keyword>
<feature type="region of interest" description="Disordered" evidence="1">
    <location>
        <begin position="42"/>
        <end position="68"/>
    </location>
</feature>
<proteinExistence type="predicted"/>